<dbReference type="PANTHER" id="PTHR23092">
    <property type="entry name" value="POLY(A) RNA POLYMERASE"/>
    <property type="match status" value="1"/>
</dbReference>
<dbReference type="GO" id="GO:0031123">
    <property type="term" value="P:RNA 3'-end processing"/>
    <property type="evidence" value="ECO:0007669"/>
    <property type="project" value="TreeGrafter"/>
</dbReference>
<feature type="region of interest" description="Disordered" evidence="1">
    <location>
        <begin position="68"/>
        <end position="90"/>
    </location>
</feature>
<name>A0A061J847_TRYRA</name>
<evidence type="ECO:0000313" key="2">
    <source>
        <dbReference type="EMBL" id="ESL09477.1"/>
    </source>
</evidence>
<dbReference type="Gene3D" id="1.10.1410.10">
    <property type="match status" value="1"/>
</dbReference>
<organism evidence="2 3">
    <name type="scientific">Trypanosoma rangeli SC58</name>
    <dbReference type="NCBI Taxonomy" id="429131"/>
    <lineage>
        <taxon>Eukaryota</taxon>
        <taxon>Discoba</taxon>
        <taxon>Euglenozoa</taxon>
        <taxon>Kinetoplastea</taxon>
        <taxon>Metakinetoplastina</taxon>
        <taxon>Trypanosomatida</taxon>
        <taxon>Trypanosomatidae</taxon>
        <taxon>Trypanosoma</taxon>
        <taxon>Herpetosoma</taxon>
    </lineage>
</organism>
<keyword evidence="3" id="KW-1185">Reference proteome</keyword>
<dbReference type="GO" id="GO:0005730">
    <property type="term" value="C:nucleolus"/>
    <property type="evidence" value="ECO:0007669"/>
    <property type="project" value="TreeGrafter"/>
</dbReference>
<dbReference type="GO" id="GO:0043634">
    <property type="term" value="P:polyadenylation-dependent ncRNA catabolic process"/>
    <property type="evidence" value="ECO:0007669"/>
    <property type="project" value="TreeGrafter"/>
</dbReference>
<dbReference type="GO" id="GO:0003729">
    <property type="term" value="F:mRNA binding"/>
    <property type="evidence" value="ECO:0007669"/>
    <property type="project" value="TreeGrafter"/>
</dbReference>
<dbReference type="InterPro" id="IPR045862">
    <property type="entry name" value="Trf4-like"/>
</dbReference>
<dbReference type="SUPFAM" id="SSF81631">
    <property type="entry name" value="PAP/OAS1 substrate-binding domain"/>
    <property type="match status" value="1"/>
</dbReference>
<dbReference type="OrthoDB" id="278211at2759"/>
<accession>A0A061J847</accession>
<sequence length="452" mass="50607">MRRGDHFNAQRNSFYNPQYQQVVASQPILNKYVADQMQGTYYSPSTVRGSLGTPNLGYRLGFYSGQSGSYGSRRSLRRSTPGSCQQGEPQPEDFNVVLVATRPLLKALARECRPWPPWCVGFAVPENPTEELRLFASFLQATPEEITCSDSAVHLATEIMQAVWPTVVMKPMATTAAGLSPLKDVTLHYYAQHSPVAPEEMERVQKEIQSVANSHGAHVEFATDYRDVPCVVITDTRSGRRLTIRYGPQASHAEHPSNVFRRIIVSNSDYHATLTLLDALLRQNKILDDTGTIKDALNSEALLTMVVAIINSYSSSDLPDANRLMMDFFLTYGFAANFDLVKHSVTINGMSQPTPKVHPNSQISVLDPLDETRNLTPKLEKAMHLQAVFNYCYTALSQFTQVSQRQRRAQSTLSTIIGGEAYWGRVLQLYHEGISPYVDVVEMKKHILVQFL</sequence>
<evidence type="ECO:0000256" key="1">
    <source>
        <dbReference type="SAM" id="MobiDB-lite"/>
    </source>
</evidence>
<dbReference type="GO" id="GO:1990817">
    <property type="term" value="F:poly(A) RNA polymerase activity"/>
    <property type="evidence" value="ECO:0007669"/>
    <property type="project" value="InterPro"/>
</dbReference>
<dbReference type="AlphaFoldDB" id="A0A061J847"/>
<dbReference type="GO" id="GO:0031499">
    <property type="term" value="C:TRAMP complex"/>
    <property type="evidence" value="ECO:0007669"/>
    <property type="project" value="TreeGrafter"/>
</dbReference>
<gene>
    <name evidence="2" type="ORF">TRSC58_02800</name>
</gene>
<dbReference type="VEuPathDB" id="TriTrypDB:TRSC58_02800"/>
<comment type="caution">
    <text evidence="2">The sequence shown here is derived from an EMBL/GenBank/DDBJ whole genome shotgun (WGS) entry which is preliminary data.</text>
</comment>
<dbReference type="PANTHER" id="PTHR23092:SF47">
    <property type="entry name" value="POLYMERASE SIGMA, PUTATIVE-RELATED"/>
    <property type="match status" value="1"/>
</dbReference>
<proteinExistence type="predicted"/>
<dbReference type="Proteomes" id="UP000031737">
    <property type="component" value="Unassembled WGS sequence"/>
</dbReference>
<protein>
    <submittedName>
        <fullName evidence="2">Uncharacterized protein</fullName>
    </submittedName>
</protein>
<reference evidence="2 3" key="1">
    <citation type="submission" date="2013-07" db="EMBL/GenBank/DDBJ databases">
        <authorList>
            <person name="Stoco P.H."/>
            <person name="Wagner G."/>
            <person name="Gerber A."/>
            <person name="Zaha A."/>
            <person name="Thompson C."/>
            <person name="Bartholomeu D.C."/>
            <person name="Luckemeyer D.D."/>
            <person name="Bahia D."/>
            <person name="Loreto E."/>
            <person name="Prestes E.B."/>
            <person name="Lima F.M."/>
            <person name="Rodrigues-Luiz G."/>
            <person name="Vallejo G.A."/>
            <person name="Filho J.F."/>
            <person name="Monteiro K.M."/>
            <person name="Tyler K.M."/>
            <person name="de Almeida L.G."/>
            <person name="Ortiz M.F."/>
            <person name="Siervo M.A."/>
            <person name="de Moraes M.H."/>
            <person name="Cunha O.L."/>
            <person name="Mendonca-Neto R."/>
            <person name="Silva R."/>
            <person name="Teixeira S.M."/>
            <person name="Murta S.M."/>
            <person name="Sincero T.C."/>
            <person name="Mendes T.A."/>
            <person name="Urmenyi T.P."/>
            <person name="Silva V.G."/>
            <person name="da Rocha W.D."/>
            <person name="Andersson B."/>
            <person name="Romanha A.J."/>
            <person name="Steindel M."/>
            <person name="de Vasconcelos A.T."/>
            <person name="Grisard E.C."/>
        </authorList>
    </citation>
    <scope>NUCLEOTIDE SEQUENCE [LARGE SCALE GENOMIC DNA]</scope>
    <source>
        <strain evidence="2 3">SC58</strain>
    </source>
</reference>
<evidence type="ECO:0000313" key="3">
    <source>
        <dbReference type="Proteomes" id="UP000031737"/>
    </source>
</evidence>
<dbReference type="EMBL" id="AUPL01002800">
    <property type="protein sequence ID" value="ESL09477.1"/>
    <property type="molecule type" value="Genomic_DNA"/>
</dbReference>